<dbReference type="AlphaFoldDB" id="A0A917RP11"/>
<gene>
    <name evidence="1" type="ORF">GCM10007964_68940</name>
</gene>
<protein>
    <submittedName>
        <fullName evidence="1">Uncharacterized protein</fullName>
    </submittedName>
</protein>
<accession>A0A917RP11</accession>
<sequence>MGRRHMVKAMATRLMAAVGIGGLAWALGALALVVLTAGAVDVPTGISWT</sequence>
<keyword evidence="2" id="KW-1185">Reference proteome</keyword>
<proteinExistence type="predicted"/>
<reference evidence="1" key="1">
    <citation type="journal article" date="2014" name="Int. J. Syst. Evol. Microbiol.">
        <title>Complete genome sequence of Corynebacterium casei LMG S-19264T (=DSM 44701T), isolated from a smear-ripened cheese.</title>
        <authorList>
            <consortium name="US DOE Joint Genome Institute (JGI-PGF)"/>
            <person name="Walter F."/>
            <person name="Albersmeier A."/>
            <person name="Kalinowski J."/>
            <person name="Ruckert C."/>
        </authorList>
    </citation>
    <scope>NUCLEOTIDE SEQUENCE</scope>
    <source>
        <strain evidence="1">JCM 13064</strain>
    </source>
</reference>
<name>A0A917RP11_9ACTN</name>
<evidence type="ECO:0000313" key="2">
    <source>
        <dbReference type="Proteomes" id="UP000645217"/>
    </source>
</evidence>
<dbReference type="Proteomes" id="UP000645217">
    <property type="component" value="Unassembled WGS sequence"/>
</dbReference>
<evidence type="ECO:0000313" key="1">
    <source>
        <dbReference type="EMBL" id="GGL17186.1"/>
    </source>
</evidence>
<comment type="caution">
    <text evidence="1">The sequence shown here is derived from an EMBL/GenBank/DDBJ whole genome shotgun (WGS) entry which is preliminary data.</text>
</comment>
<reference evidence="1" key="2">
    <citation type="submission" date="2020-09" db="EMBL/GenBank/DDBJ databases">
        <authorList>
            <person name="Sun Q."/>
            <person name="Ohkuma M."/>
        </authorList>
    </citation>
    <scope>NUCLEOTIDE SEQUENCE</scope>
    <source>
        <strain evidence="1">JCM 13064</strain>
    </source>
</reference>
<organism evidence="1 2">
    <name type="scientific">Sphaerisporangium melleum</name>
    <dbReference type="NCBI Taxonomy" id="321316"/>
    <lineage>
        <taxon>Bacteria</taxon>
        <taxon>Bacillati</taxon>
        <taxon>Actinomycetota</taxon>
        <taxon>Actinomycetes</taxon>
        <taxon>Streptosporangiales</taxon>
        <taxon>Streptosporangiaceae</taxon>
        <taxon>Sphaerisporangium</taxon>
    </lineage>
</organism>
<dbReference type="EMBL" id="BMNT01000056">
    <property type="protein sequence ID" value="GGL17186.1"/>
    <property type="molecule type" value="Genomic_DNA"/>
</dbReference>